<dbReference type="GO" id="GO:0016491">
    <property type="term" value="F:oxidoreductase activity"/>
    <property type="evidence" value="ECO:0007669"/>
    <property type="project" value="UniProtKB-KW"/>
</dbReference>
<organism evidence="13 14">
    <name type="scientific">Zemynaea arenosa</name>
    <dbReference type="NCBI Taxonomy" id="2561931"/>
    <lineage>
        <taxon>Bacteria</taxon>
        <taxon>Pseudomonadati</taxon>
        <taxon>Pseudomonadota</taxon>
        <taxon>Betaproteobacteria</taxon>
        <taxon>Burkholderiales</taxon>
        <taxon>Oxalobacteraceae</taxon>
        <taxon>Telluria group</taxon>
        <taxon>Zemynaea</taxon>
    </lineage>
</organism>
<sequence>MAPWSLFLLSLTALVIAVVPLLWVLRSPDPNKYRKLVRVCMFLTFDLVVFGAFTRLTDSGLGCPDWPGCYGLANPFLAHEHIARAEELLPTGPVTVFKAWVEMIHRFFAMTIGLLATAVLVWSWRRWRATGDKVYSIGVPLLTFLWICLTGAFGRWTVTLKLQPVIVTGHLLLGMSTLALFTWLASRQDRVPADPTQTAAQLARVRMLALLTAVVVVVQVALGGWVSTNYATLACTEYPTCAGRMVPAMDFEHGFHLWRELGKTAAGHYLPFQALTAIHWVHRNFALVVFLVAGYTAARAMRVPALRAPGRGIMWVLLAQAATGIATIYLSSPLVIAVLHNAGAALLVLLTAMLNYRVKSLLQASPAAHPKAA</sequence>
<evidence type="ECO:0000256" key="2">
    <source>
        <dbReference type="ARBA" id="ARBA00022475"/>
    </source>
</evidence>
<feature type="transmembrane region" description="Helical" evidence="12">
    <location>
        <begin position="312"/>
        <end position="330"/>
    </location>
</feature>
<dbReference type="AlphaFoldDB" id="A0A4Y9SCF0"/>
<feature type="transmembrane region" description="Helical" evidence="12">
    <location>
        <begin position="280"/>
        <end position="300"/>
    </location>
</feature>
<keyword evidence="6" id="KW-0560">Oxidoreductase</keyword>
<keyword evidence="4" id="KW-0479">Metal-binding</keyword>
<feature type="transmembrane region" description="Helical" evidence="12">
    <location>
        <begin position="336"/>
        <end position="356"/>
    </location>
</feature>
<comment type="subcellular location">
    <subcellularLocation>
        <location evidence="1">Membrane</location>
        <topology evidence="1">Multi-pass membrane protein</topology>
    </subcellularLocation>
</comment>
<dbReference type="PANTHER" id="PTHR35457">
    <property type="entry name" value="HEME A SYNTHASE"/>
    <property type="match status" value="1"/>
</dbReference>
<dbReference type="GO" id="GO:0016020">
    <property type="term" value="C:membrane"/>
    <property type="evidence" value="ECO:0007669"/>
    <property type="project" value="UniProtKB-SubCell"/>
</dbReference>
<evidence type="ECO:0000256" key="4">
    <source>
        <dbReference type="ARBA" id="ARBA00022723"/>
    </source>
</evidence>
<feature type="transmembrane region" description="Helical" evidence="12">
    <location>
        <begin position="165"/>
        <end position="186"/>
    </location>
</feature>
<evidence type="ECO:0000256" key="1">
    <source>
        <dbReference type="ARBA" id="ARBA00004141"/>
    </source>
</evidence>
<keyword evidence="7" id="KW-0408">Iron</keyword>
<dbReference type="GO" id="GO:0046872">
    <property type="term" value="F:metal ion binding"/>
    <property type="evidence" value="ECO:0007669"/>
    <property type="project" value="UniProtKB-KW"/>
</dbReference>
<evidence type="ECO:0000256" key="8">
    <source>
        <dbReference type="ARBA" id="ARBA00023133"/>
    </source>
</evidence>
<feature type="transmembrane region" description="Helical" evidence="12">
    <location>
        <begin position="103"/>
        <end position="122"/>
    </location>
</feature>
<dbReference type="PANTHER" id="PTHR35457:SF1">
    <property type="entry name" value="HEME A SYNTHASE"/>
    <property type="match status" value="1"/>
</dbReference>
<evidence type="ECO:0000256" key="7">
    <source>
        <dbReference type="ARBA" id="ARBA00023004"/>
    </source>
</evidence>
<dbReference type="InterPro" id="IPR003780">
    <property type="entry name" value="COX15/CtaA_fam"/>
</dbReference>
<name>A0A4Y9SCF0_9BURK</name>
<dbReference type="InterPro" id="IPR050450">
    <property type="entry name" value="COX15/CtaA_HemeA_synthase"/>
</dbReference>
<evidence type="ECO:0000256" key="10">
    <source>
        <dbReference type="ARBA" id="ARBA00023157"/>
    </source>
</evidence>
<dbReference type="EMBL" id="SPVF01000142">
    <property type="protein sequence ID" value="TFW19747.1"/>
    <property type="molecule type" value="Genomic_DNA"/>
</dbReference>
<keyword evidence="5 12" id="KW-1133">Transmembrane helix</keyword>
<feature type="transmembrane region" description="Helical" evidence="12">
    <location>
        <begin position="134"/>
        <end position="153"/>
    </location>
</feature>
<keyword evidence="14" id="KW-1185">Reference proteome</keyword>
<dbReference type="RefSeq" id="WP_135207349.1">
    <property type="nucleotide sequence ID" value="NZ_SPVF01000142.1"/>
</dbReference>
<reference evidence="13 14" key="1">
    <citation type="submission" date="2019-03" db="EMBL/GenBank/DDBJ databases">
        <title>Draft Genome Sequence of Massilia arenosa sp. nov., a Novel Massilia Species Isolated from a Sandy-loam Maize Soil.</title>
        <authorList>
            <person name="Raths R."/>
            <person name="Peta V."/>
            <person name="Bucking H."/>
        </authorList>
    </citation>
    <scope>NUCLEOTIDE SEQUENCE [LARGE SCALE GENOMIC DNA]</scope>
    <source>
        <strain evidence="13 14">MC02</strain>
    </source>
</reference>
<feature type="transmembrane region" description="Helical" evidence="12">
    <location>
        <begin position="36"/>
        <end position="56"/>
    </location>
</feature>
<evidence type="ECO:0000256" key="3">
    <source>
        <dbReference type="ARBA" id="ARBA00022692"/>
    </source>
</evidence>
<evidence type="ECO:0000256" key="6">
    <source>
        <dbReference type="ARBA" id="ARBA00023002"/>
    </source>
</evidence>
<gene>
    <name evidence="13" type="ORF">E4L96_11440</name>
</gene>
<feature type="transmembrane region" description="Helical" evidence="12">
    <location>
        <begin position="207"/>
        <end position="226"/>
    </location>
</feature>
<evidence type="ECO:0000256" key="12">
    <source>
        <dbReference type="SAM" id="Phobius"/>
    </source>
</evidence>
<feature type="transmembrane region" description="Helical" evidence="12">
    <location>
        <begin position="6"/>
        <end position="24"/>
    </location>
</feature>
<proteinExistence type="predicted"/>
<accession>A0A4Y9SCF0</accession>
<evidence type="ECO:0000313" key="14">
    <source>
        <dbReference type="Proteomes" id="UP000298438"/>
    </source>
</evidence>
<keyword evidence="8" id="KW-0350">Heme biosynthesis</keyword>
<dbReference type="Pfam" id="PF02628">
    <property type="entry name" value="COX15-CtaA"/>
    <property type="match status" value="1"/>
</dbReference>
<dbReference type="GO" id="GO:0006784">
    <property type="term" value="P:heme A biosynthetic process"/>
    <property type="evidence" value="ECO:0007669"/>
    <property type="project" value="InterPro"/>
</dbReference>
<evidence type="ECO:0000256" key="5">
    <source>
        <dbReference type="ARBA" id="ARBA00022989"/>
    </source>
</evidence>
<keyword evidence="9 12" id="KW-0472">Membrane</keyword>
<comment type="pathway">
    <text evidence="11">Porphyrin-containing compound metabolism.</text>
</comment>
<comment type="caution">
    <text evidence="13">The sequence shown here is derived from an EMBL/GenBank/DDBJ whole genome shotgun (WGS) entry which is preliminary data.</text>
</comment>
<evidence type="ECO:0000256" key="11">
    <source>
        <dbReference type="ARBA" id="ARBA00023444"/>
    </source>
</evidence>
<dbReference type="OrthoDB" id="1447144at2"/>
<keyword evidence="10" id="KW-1015">Disulfide bond</keyword>
<keyword evidence="2" id="KW-1003">Cell membrane</keyword>
<evidence type="ECO:0000313" key="13">
    <source>
        <dbReference type="EMBL" id="TFW19747.1"/>
    </source>
</evidence>
<protein>
    <submittedName>
        <fullName evidence="13">Heme A synthase</fullName>
    </submittedName>
</protein>
<dbReference type="Proteomes" id="UP000298438">
    <property type="component" value="Unassembled WGS sequence"/>
</dbReference>
<evidence type="ECO:0000256" key="9">
    <source>
        <dbReference type="ARBA" id="ARBA00023136"/>
    </source>
</evidence>
<keyword evidence="3 12" id="KW-0812">Transmembrane</keyword>